<reference evidence="1 2" key="1">
    <citation type="journal article" date="2019" name="Int. J. Syst. Evol. Microbiol.">
        <title>The Global Catalogue of Microorganisms (GCM) 10K type strain sequencing project: providing services to taxonomists for standard genome sequencing and annotation.</title>
        <authorList>
            <consortium name="The Broad Institute Genomics Platform"/>
            <consortium name="The Broad Institute Genome Sequencing Center for Infectious Disease"/>
            <person name="Wu L."/>
            <person name="Ma J."/>
        </authorList>
    </citation>
    <scope>NUCLEOTIDE SEQUENCE [LARGE SCALE GENOMIC DNA]</scope>
    <source>
        <strain evidence="1 2">DSM 29988</strain>
    </source>
</reference>
<protein>
    <submittedName>
        <fullName evidence="1">Uncharacterized protein</fullName>
    </submittedName>
</protein>
<evidence type="ECO:0000313" key="1">
    <source>
        <dbReference type="EMBL" id="MFC7205190.1"/>
    </source>
</evidence>
<keyword evidence="2" id="KW-1185">Reference proteome</keyword>
<dbReference type="RefSeq" id="WP_390225546.1">
    <property type="nucleotide sequence ID" value="NZ_JBHTAA010000005.1"/>
</dbReference>
<comment type="caution">
    <text evidence="1">The sequence shown here is derived from an EMBL/GenBank/DDBJ whole genome shotgun (WGS) entry which is preliminary data.</text>
</comment>
<gene>
    <name evidence="1" type="ORF">ACFQJC_16850</name>
</gene>
<dbReference type="EMBL" id="JBHTAA010000005">
    <property type="protein sequence ID" value="MFC7205190.1"/>
    <property type="molecule type" value="Genomic_DNA"/>
</dbReference>
<organism evidence="1 2">
    <name type="scientific">Haloferax namakaokahaiae</name>
    <dbReference type="NCBI Taxonomy" id="1748331"/>
    <lineage>
        <taxon>Archaea</taxon>
        <taxon>Methanobacteriati</taxon>
        <taxon>Methanobacteriota</taxon>
        <taxon>Stenosarchaea group</taxon>
        <taxon>Halobacteria</taxon>
        <taxon>Halobacteriales</taxon>
        <taxon>Haloferacaceae</taxon>
        <taxon>Haloferax</taxon>
    </lineage>
</organism>
<proteinExistence type="predicted"/>
<dbReference type="Proteomes" id="UP001596481">
    <property type="component" value="Unassembled WGS sequence"/>
</dbReference>
<evidence type="ECO:0000313" key="2">
    <source>
        <dbReference type="Proteomes" id="UP001596481"/>
    </source>
</evidence>
<name>A0ABD5ZJ32_9EURY</name>
<sequence>MNTVQGLLDSLEIGHEASLIVKPPNRPDDRDDIDAFVVKTSPPYEFDDGSTTYRVVEDDGGYRVLSSQDVADPKRVRGELRTVVNMST</sequence>
<accession>A0ABD5ZJ32</accession>
<dbReference type="AlphaFoldDB" id="A0ABD5ZJ32"/>